<protein>
    <submittedName>
        <fullName evidence="4">Phospholipase carboxylesterase</fullName>
    </submittedName>
</protein>
<name>A0A2P6VCN4_9CHLO</name>
<dbReference type="InterPro" id="IPR003140">
    <property type="entry name" value="PLipase/COase/thioEstase"/>
</dbReference>
<evidence type="ECO:0000256" key="1">
    <source>
        <dbReference type="ARBA" id="ARBA00006499"/>
    </source>
</evidence>
<dbReference type="InterPro" id="IPR050565">
    <property type="entry name" value="LYPA1-2/EST-like"/>
</dbReference>
<dbReference type="SUPFAM" id="SSF53474">
    <property type="entry name" value="alpha/beta-Hydrolases"/>
    <property type="match status" value="1"/>
</dbReference>
<comment type="caution">
    <text evidence="4">The sequence shown here is derived from an EMBL/GenBank/DDBJ whole genome shotgun (WGS) entry which is preliminary data.</text>
</comment>
<dbReference type="OrthoDB" id="2418081at2759"/>
<dbReference type="Gene3D" id="3.40.50.1820">
    <property type="entry name" value="alpha/beta hydrolase"/>
    <property type="match status" value="1"/>
</dbReference>
<dbReference type="PANTHER" id="PTHR10655:SF17">
    <property type="entry name" value="LYSOPHOSPHOLIPASE-LIKE PROTEIN 1"/>
    <property type="match status" value="1"/>
</dbReference>
<keyword evidence="5" id="KW-1185">Reference proteome</keyword>
<feature type="domain" description="Phospholipase/carboxylesterase/thioesterase" evidence="3">
    <location>
        <begin position="1"/>
        <end position="193"/>
    </location>
</feature>
<dbReference type="EMBL" id="LHPF02000013">
    <property type="protein sequence ID" value="PSC71839.1"/>
    <property type="molecule type" value="Genomic_DNA"/>
</dbReference>
<reference evidence="4 5" key="1">
    <citation type="journal article" date="2018" name="Plant J.">
        <title>Genome sequences of Chlorella sorokiniana UTEX 1602 and Micractinium conductrix SAG 241.80: implications to maltose excretion by a green alga.</title>
        <authorList>
            <person name="Arriola M.B."/>
            <person name="Velmurugan N."/>
            <person name="Zhang Y."/>
            <person name="Plunkett M.H."/>
            <person name="Hondzo H."/>
            <person name="Barney B.M."/>
        </authorList>
    </citation>
    <scope>NUCLEOTIDE SEQUENCE [LARGE SCALE GENOMIC DNA]</scope>
    <source>
        <strain evidence="4 5">SAG 241.80</strain>
    </source>
</reference>
<organism evidence="4 5">
    <name type="scientific">Micractinium conductrix</name>
    <dbReference type="NCBI Taxonomy" id="554055"/>
    <lineage>
        <taxon>Eukaryota</taxon>
        <taxon>Viridiplantae</taxon>
        <taxon>Chlorophyta</taxon>
        <taxon>core chlorophytes</taxon>
        <taxon>Trebouxiophyceae</taxon>
        <taxon>Chlorellales</taxon>
        <taxon>Chlorellaceae</taxon>
        <taxon>Chlorella clade</taxon>
        <taxon>Micractinium</taxon>
    </lineage>
</organism>
<dbReference type="Pfam" id="PF02230">
    <property type="entry name" value="Abhydrolase_2"/>
    <property type="match status" value="1"/>
</dbReference>
<evidence type="ECO:0000256" key="2">
    <source>
        <dbReference type="ARBA" id="ARBA00022801"/>
    </source>
</evidence>
<gene>
    <name evidence="4" type="ORF">C2E20_4944</name>
</gene>
<dbReference type="InterPro" id="IPR029058">
    <property type="entry name" value="AB_hydrolase_fold"/>
</dbReference>
<dbReference type="AlphaFoldDB" id="A0A2P6VCN4"/>
<evidence type="ECO:0000259" key="3">
    <source>
        <dbReference type="Pfam" id="PF02230"/>
    </source>
</evidence>
<proteinExistence type="inferred from homology"/>
<sequence>MLHGLGDSGAGWEFLARELSAELPHTAFVFPHAPQRPISRFDGQRSAAWFDISAIPGQADRQGLMDSLRYVEGLLEEQAAQGVPLQRIVVGGFSQGGAVALLALRSRLRVAGVLALSAFVPLPDDAPLVSDANAATPILMCHGDADSMITLERAQRSVEGLRRSAALLDFRVYDGLAHNVNSEEMEDVRQFLRSRLAQE</sequence>
<keyword evidence="2" id="KW-0378">Hydrolase</keyword>
<dbReference type="GO" id="GO:0008474">
    <property type="term" value="F:palmitoyl-(protein) hydrolase activity"/>
    <property type="evidence" value="ECO:0007669"/>
    <property type="project" value="TreeGrafter"/>
</dbReference>
<evidence type="ECO:0000313" key="4">
    <source>
        <dbReference type="EMBL" id="PSC71839.1"/>
    </source>
</evidence>
<dbReference type="Proteomes" id="UP000239649">
    <property type="component" value="Unassembled WGS sequence"/>
</dbReference>
<dbReference type="GO" id="GO:0052689">
    <property type="term" value="F:carboxylic ester hydrolase activity"/>
    <property type="evidence" value="ECO:0007669"/>
    <property type="project" value="TreeGrafter"/>
</dbReference>
<dbReference type="GO" id="GO:0005737">
    <property type="term" value="C:cytoplasm"/>
    <property type="evidence" value="ECO:0007669"/>
    <property type="project" value="TreeGrafter"/>
</dbReference>
<comment type="similarity">
    <text evidence="1">Belongs to the AB hydrolase superfamily. AB hydrolase 2 family.</text>
</comment>
<dbReference type="STRING" id="554055.A0A2P6VCN4"/>
<accession>A0A2P6VCN4</accession>
<evidence type="ECO:0000313" key="5">
    <source>
        <dbReference type="Proteomes" id="UP000239649"/>
    </source>
</evidence>
<dbReference type="PANTHER" id="PTHR10655">
    <property type="entry name" value="LYSOPHOSPHOLIPASE-RELATED"/>
    <property type="match status" value="1"/>
</dbReference>